<accession>A0ABU6YXR7</accession>
<name>A0ABU6YXR7_9FABA</name>
<evidence type="ECO:0000313" key="1">
    <source>
        <dbReference type="EMBL" id="MED6213883.1"/>
    </source>
</evidence>
<organism evidence="1 2">
    <name type="scientific">Stylosanthes scabra</name>
    <dbReference type="NCBI Taxonomy" id="79078"/>
    <lineage>
        <taxon>Eukaryota</taxon>
        <taxon>Viridiplantae</taxon>
        <taxon>Streptophyta</taxon>
        <taxon>Embryophyta</taxon>
        <taxon>Tracheophyta</taxon>
        <taxon>Spermatophyta</taxon>
        <taxon>Magnoliopsida</taxon>
        <taxon>eudicotyledons</taxon>
        <taxon>Gunneridae</taxon>
        <taxon>Pentapetalae</taxon>
        <taxon>rosids</taxon>
        <taxon>fabids</taxon>
        <taxon>Fabales</taxon>
        <taxon>Fabaceae</taxon>
        <taxon>Papilionoideae</taxon>
        <taxon>50 kb inversion clade</taxon>
        <taxon>dalbergioids sensu lato</taxon>
        <taxon>Dalbergieae</taxon>
        <taxon>Pterocarpus clade</taxon>
        <taxon>Stylosanthes</taxon>
    </lineage>
</organism>
<comment type="caution">
    <text evidence="1">The sequence shown here is derived from an EMBL/GenBank/DDBJ whole genome shotgun (WGS) entry which is preliminary data.</text>
</comment>
<evidence type="ECO:0000313" key="2">
    <source>
        <dbReference type="Proteomes" id="UP001341840"/>
    </source>
</evidence>
<gene>
    <name evidence="1" type="ORF">PIB30_097697</name>
</gene>
<proteinExistence type="predicted"/>
<protein>
    <submittedName>
        <fullName evidence="1">Uncharacterized protein</fullName>
    </submittedName>
</protein>
<dbReference type="Proteomes" id="UP001341840">
    <property type="component" value="Unassembled WGS sequence"/>
</dbReference>
<dbReference type="EMBL" id="JASCZI010244080">
    <property type="protein sequence ID" value="MED6213883.1"/>
    <property type="molecule type" value="Genomic_DNA"/>
</dbReference>
<keyword evidence="2" id="KW-1185">Reference proteome</keyword>
<reference evidence="1 2" key="1">
    <citation type="journal article" date="2023" name="Plants (Basel)">
        <title>Bridging the Gap: Combining Genomics and Transcriptomics Approaches to Understand Stylosanthes scabra, an Orphan Legume from the Brazilian Caatinga.</title>
        <authorList>
            <person name="Ferreira-Neto J.R.C."/>
            <person name="da Silva M.D."/>
            <person name="Binneck E."/>
            <person name="de Melo N.F."/>
            <person name="da Silva R.H."/>
            <person name="de Melo A.L.T.M."/>
            <person name="Pandolfi V."/>
            <person name="Bustamante F.O."/>
            <person name="Brasileiro-Vidal A.C."/>
            <person name="Benko-Iseppon A.M."/>
        </authorList>
    </citation>
    <scope>NUCLEOTIDE SEQUENCE [LARGE SCALE GENOMIC DNA]</scope>
    <source>
        <tissue evidence="1">Leaves</tissue>
    </source>
</reference>
<sequence length="80" mass="9361">MALISSCQAAARPTPRCWFLPSTFATDILAWEDWDVIAHAYQDEWMRETIDLEHLNALAKMFKTPRDILNFQQMSPNPRH</sequence>